<accession>A0ABW6P3H2</accession>
<gene>
    <name evidence="1" type="ORF">ACFYU5_15720</name>
</gene>
<proteinExistence type="predicted"/>
<organism evidence="1 2">
    <name type="scientific">Nocardia aobensis</name>
    <dbReference type="NCBI Taxonomy" id="257277"/>
    <lineage>
        <taxon>Bacteria</taxon>
        <taxon>Bacillati</taxon>
        <taxon>Actinomycetota</taxon>
        <taxon>Actinomycetes</taxon>
        <taxon>Mycobacteriales</taxon>
        <taxon>Nocardiaceae</taxon>
        <taxon>Nocardia</taxon>
    </lineage>
</organism>
<evidence type="ECO:0000313" key="2">
    <source>
        <dbReference type="Proteomes" id="UP001601442"/>
    </source>
</evidence>
<comment type="caution">
    <text evidence="1">The sequence shown here is derived from an EMBL/GenBank/DDBJ whole genome shotgun (WGS) entry which is preliminary data.</text>
</comment>
<protein>
    <submittedName>
        <fullName evidence="1">Uncharacterized protein</fullName>
    </submittedName>
</protein>
<name>A0ABW6P3H2_9NOCA</name>
<sequence length="145" mass="15645">MRNSSRLVAEHRRELLGDGRTRGLRRGRLAFHVVDRQIDVERAQVLFQAMQFGGAGGGTNYGFCASTQARAIWAVVAFLSSSERFAIDGKVRRRWAAAVGDHPSSEPDPVSSNGKRSDMDIQSIISLLLSAGSSVLSLGSSVLSL</sequence>
<keyword evidence="2" id="KW-1185">Reference proteome</keyword>
<dbReference type="RefSeq" id="WP_387394674.1">
    <property type="nucleotide sequence ID" value="NZ_JBIAMT010000002.1"/>
</dbReference>
<dbReference type="Proteomes" id="UP001601442">
    <property type="component" value="Unassembled WGS sequence"/>
</dbReference>
<dbReference type="EMBL" id="JBIAMT010000002">
    <property type="protein sequence ID" value="MFF0497856.1"/>
    <property type="molecule type" value="Genomic_DNA"/>
</dbReference>
<evidence type="ECO:0000313" key="1">
    <source>
        <dbReference type="EMBL" id="MFF0497856.1"/>
    </source>
</evidence>
<reference evidence="1 2" key="1">
    <citation type="submission" date="2024-10" db="EMBL/GenBank/DDBJ databases">
        <title>The Natural Products Discovery Center: Release of the First 8490 Sequenced Strains for Exploring Actinobacteria Biosynthetic Diversity.</title>
        <authorList>
            <person name="Kalkreuter E."/>
            <person name="Kautsar S.A."/>
            <person name="Yang D."/>
            <person name="Bader C.D."/>
            <person name="Teijaro C.N."/>
            <person name="Fluegel L."/>
            <person name="Davis C.M."/>
            <person name="Simpson J.R."/>
            <person name="Lauterbach L."/>
            <person name="Steele A.D."/>
            <person name="Gui C."/>
            <person name="Meng S."/>
            <person name="Li G."/>
            <person name="Viehrig K."/>
            <person name="Ye F."/>
            <person name="Su P."/>
            <person name="Kiefer A.F."/>
            <person name="Nichols A."/>
            <person name="Cepeda A.J."/>
            <person name="Yan W."/>
            <person name="Fan B."/>
            <person name="Jiang Y."/>
            <person name="Adhikari A."/>
            <person name="Zheng C.-J."/>
            <person name="Schuster L."/>
            <person name="Cowan T.M."/>
            <person name="Smanski M.J."/>
            <person name="Chevrette M.G."/>
            <person name="De Carvalho L.P.S."/>
            <person name="Shen B."/>
        </authorList>
    </citation>
    <scope>NUCLEOTIDE SEQUENCE [LARGE SCALE GENOMIC DNA]</scope>
    <source>
        <strain evidence="1 2">NPDC004119</strain>
    </source>
</reference>